<gene>
    <name evidence="4" type="ORF">CfE428DRAFT_3994</name>
</gene>
<proteinExistence type="predicted"/>
<feature type="signal peptide" evidence="2">
    <location>
        <begin position="1"/>
        <end position="21"/>
    </location>
</feature>
<accession>B4D506</accession>
<dbReference type="RefSeq" id="WP_006981319.1">
    <property type="nucleotide sequence ID" value="NZ_ABVL01000012.1"/>
</dbReference>
<evidence type="ECO:0000313" key="5">
    <source>
        <dbReference type="Proteomes" id="UP000005824"/>
    </source>
</evidence>
<feature type="domain" description="BD-FAE-like" evidence="3">
    <location>
        <begin position="59"/>
        <end position="251"/>
    </location>
</feature>
<dbReference type="InterPro" id="IPR050300">
    <property type="entry name" value="GDXG_lipolytic_enzyme"/>
</dbReference>
<dbReference type="STRING" id="497964.CfE428DRAFT_3994"/>
<dbReference type="Gene3D" id="3.40.50.1820">
    <property type="entry name" value="alpha/beta hydrolase"/>
    <property type="match status" value="1"/>
</dbReference>
<dbReference type="Proteomes" id="UP000005824">
    <property type="component" value="Unassembled WGS sequence"/>
</dbReference>
<dbReference type="SUPFAM" id="SSF53474">
    <property type="entry name" value="alpha/beta-Hydrolases"/>
    <property type="match status" value="1"/>
</dbReference>
<evidence type="ECO:0000259" key="3">
    <source>
        <dbReference type="Pfam" id="PF20434"/>
    </source>
</evidence>
<evidence type="ECO:0000256" key="1">
    <source>
        <dbReference type="ARBA" id="ARBA00022801"/>
    </source>
</evidence>
<dbReference type="EMBL" id="ABVL01000012">
    <property type="protein sequence ID" value="EDY18609.1"/>
    <property type="molecule type" value="Genomic_DNA"/>
</dbReference>
<evidence type="ECO:0000313" key="4">
    <source>
        <dbReference type="EMBL" id="EDY18609.1"/>
    </source>
</evidence>
<name>B4D506_9BACT</name>
<dbReference type="GO" id="GO:0016787">
    <property type="term" value="F:hydrolase activity"/>
    <property type="evidence" value="ECO:0007669"/>
    <property type="project" value="UniProtKB-KW"/>
</dbReference>
<dbReference type="PANTHER" id="PTHR48081:SF13">
    <property type="entry name" value="ALPHA_BETA HYDROLASE"/>
    <property type="match status" value="1"/>
</dbReference>
<organism evidence="4 5">
    <name type="scientific">Chthoniobacter flavus Ellin428</name>
    <dbReference type="NCBI Taxonomy" id="497964"/>
    <lineage>
        <taxon>Bacteria</taxon>
        <taxon>Pseudomonadati</taxon>
        <taxon>Verrucomicrobiota</taxon>
        <taxon>Spartobacteria</taxon>
        <taxon>Chthoniobacterales</taxon>
        <taxon>Chthoniobacteraceae</taxon>
        <taxon>Chthoniobacter</taxon>
    </lineage>
</organism>
<dbReference type="InterPro" id="IPR049492">
    <property type="entry name" value="BD-FAE-like_dom"/>
</dbReference>
<keyword evidence="2" id="KW-0732">Signal</keyword>
<protein>
    <submittedName>
        <fullName evidence="4">Alpha/beta hydrolase fold-3 domain protein</fullName>
    </submittedName>
</protein>
<dbReference type="InParanoid" id="B4D506"/>
<dbReference type="AlphaFoldDB" id="B4D506"/>
<reference evidence="4 5" key="1">
    <citation type="journal article" date="2011" name="J. Bacteriol.">
        <title>Genome sequence of Chthoniobacter flavus Ellin428, an aerobic heterotrophic soil bacterium.</title>
        <authorList>
            <person name="Kant R."/>
            <person name="van Passel M.W."/>
            <person name="Palva A."/>
            <person name="Lucas S."/>
            <person name="Lapidus A."/>
            <person name="Glavina Del Rio T."/>
            <person name="Dalin E."/>
            <person name="Tice H."/>
            <person name="Bruce D."/>
            <person name="Goodwin L."/>
            <person name="Pitluck S."/>
            <person name="Larimer F.W."/>
            <person name="Land M.L."/>
            <person name="Hauser L."/>
            <person name="Sangwan P."/>
            <person name="de Vos W.M."/>
            <person name="Janssen P.H."/>
            <person name="Smidt H."/>
        </authorList>
    </citation>
    <scope>NUCLEOTIDE SEQUENCE [LARGE SCALE GENOMIC DNA]</scope>
    <source>
        <strain evidence="4 5">Ellin428</strain>
    </source>
</reference>
<dbReference type="InterPro" id="IPR029058">
    <property type="entry name" value="AB_hydrolase_fold"/>
</dbReference>
<sequence precursor="true">MKIPHFLPALLLSLAPMLALAQAPQPAAKAAKPAPVIPDSIKADLNIVYGHTPEQELKMDVYRPKSDGDPLPACVLVHGGGWVEGDKERFSPLAIGLAQRGYVVANVEYRLGPVAKYPAAVQDCNLAVRYVRTNATRFGADSNRIGAWGGSAGGHLVGLLAAAPTETKFLTGDDRNVSAKVRATVVMAGPMELNTEKSIENYRKQKENSYGFKWIGKLYDDAPELYKEASPITYFSKDTGPILFLTGSLDNPARDTAPMDKLKSLGVPTQQVVLADGKHGCWMRAPWQEQCLEAVDTFFKSYLK</sequence>
<keyword evidence="1 4" id="KW-0378">Hydrolase</keyword>
<feature type="chain" id="PRO_5002800443" evidence="2">
    <location>
        <begin position="22"/>
        <end position="304"/>
    </location>
</feature>
<evidence type="ECO:0000256" key="2">
    <source>
        <dbReference type="SAM" id="SignalP"/>
    </source>
</evidence>
<comment type="caution">
    <text evidence="4">The sequence shown here is derived from an EMBL/GenBank/DDBJ whole genome shotgun (WGS) entry which is preliminary data.</text>
</comment>
<dbReference type="eggNOG" id="COG0657">
    <property type="taxonomic scope" value="Bacteria"/>
</dbReference>
<dbReference type="PANTHER" id="PTHR48081">
    <property type="entry name" value="AB HYDROLASE SUPERFAMILY PROTEIN C4A8.06C"/>
    <property type="match status" value="1"/>
</dbReference>
<dbReference type="Pfam" id="PF20434">
    <property type="entry name" value="BD-FAE"/>
    <property type="match status" value="1"/>
</dbReference>
<keyword evidence="5" id="KW-1185">Reference proteome</keyword>